<gene>
    <name evidence="2" type="ORF">DCAF_LOCUS23862</name>
</gene>
<sequence>MNSSKILFTLLVLMALANIQSATPMVRKSQFYIENHSTNDLLFQRDEEQPHLLRNGRLLASKVTKTYP</sequence>
<evidence type="ECO:0000313" key="2">
    <source>
        <dbReference type="EMBL" id="CAK7351455.1"/>
    </source>
</evidence>
<keyword evidence="1" id="KW-0732">Signal</keyword>
<proteinExistence type="predicted"/>
<feature type="chain" id="PRO_5043449486" evidence="1">
    <location>
        <begin position="23"/>
        <end position="68"/>
    </location>
</feature>
<reference evidence="2 3" key="1">
    <citation type="submission" date="2024-01" db="EMBL/GenBank/DDBJ databases">
        <authorList>
            <person name="Waweru B."/>
        </authorList>
    </citation>
    <scope>NUCLEOTIDE SEQUENCE [LARGE SCALE GENOMIC DNA]</scope>
</reference>
<evidence type="ECO:0000256" key="1">
    <source>
        <dbReference type="SAM" id="SignalP"/>
    </source>
</evidence>
<keyword evidence="3" id="KW-1185">Reference proteome</keyword>
<name>A0AAV1SL54_9ROSI</name>
<dbReference type="Proteomes" id="UP001314170">
    <property type="component" value="Unassembled WGS sequence"/>
</dbReference>
<organism evidence="2 3">
    <name type="scientific">Dovyalis caffra</name>
    <dbReference type="NCBI Taxonomy" id="77055"/>
    <lineage>
        <taxon>Eukaryota</taxon>
        <taxon>Viridiplantae</taxon>
        <taxon>Streptophyta</taxon>
        <taxon>Embryophyta</taxon>
        <taxon>Tracheophyta</taxon>
        <taxon>Spermatophyta</taxon>
        <taxon>Magnoliopsida</taxon>
        <taxon>eudicotyledons</taxon>
        <taxon>Gunneridae</taxon>
        <taxon>Pentapetalae</taxon>
        <taxon>rosids</taxon>
        <taxon>fabids</taxon>
        <taxon>Malpighiales</taxon>
        <taxon>Salicaceae</taxon>
        <taxon>Flacourtieae</taxon>
        <taxon>Dovyalis</taxon>
    </lineage>
</organism>
<feature type="signal peptide" evidence="1">
    <location>
        <begin position="1"/>
        <end position="22"/>
    </location>
</feature>
<accession>A0AAV1SL54</accession>
<comment type="caution">
    <text evidence="2">The sequence shown here is derived from an EMBL/GenBank/DDBJ whole genome shotgun (WGS) entry which is preliminary data.</text>
</comment>
<evidence type="ECO:0000313" key="3">
    <source>
        <dbReference type="Proteomes" id="UP001314170"/>
    </source>
</evidence>
<protein>
    <submittedName>
        <fullName evidence="2">Uncharacterized protein</fullName>
    </submittedName>
</protein>
<dbReference type="EMBL" id="CAWUPB010001184">
    <property type="protein sequence ID" value="CAK7351455.1"/>
    <property type="molecule type" value="Genomic_DNA"/>
</dbReference>
<dbReference type="AlphaFoldDB" id="A0AAV1SL54"/>